<gene>
    <name evidence="1" type="ORF">FLL46_24110</name>
</gene>
<comment type="caution">
    <text evidence="1">The sequence shown here is derived from an EMBL/GenBank/DDBJ whole genome shotgun (WGS) entry which is preliminary data.</text>
</comment>
<dbReference type="Proteomes" id="UP000315439">
    <property type="component" value="Unassembled WGS sequence"/>
</dbReference>
<protein>
    <recommendedName>
        <fullName evidence="3">Capsid protein</fullName>
    </recommendedName>
</protein>
<sequence length="311" mass="33878">MAGPNRDPGWPDISSTSASKFIPQIWSGKLVTKFYATTMFAQIANTDYEGEIKALGDTVIIRTVPNITISDYVIGAGLTYQKPTSPSVELSIDKAKSFAFECNDIETHQSDLQLMNDWSNDATEQMRIVIDTDILSNIYVDADVANSGQTAGKISGSFDLGAVGGNSVQLTKANIIDFLVDVGTVMDEQNLPDSERWIGLPSWACGMIKKSDLKDASIAGDAKSILRTGNIGMIDRLHIYRNNNIATAVDGANTVYHSVAGHKSALTFASQMVKMEDVANPFDFGRLVRGLNVYGYKVIKPESLLHCVIRR</sequence>
<dbReference type="OrthoDB" id="1624479at2"/>
<dbReference type="EMBL" id="VIKS01000015">
    <property type="protein sequence ID" value="TQV82857.1"/>
    <property type="molecule type" value="Genomic_DNA"/>
</dbReference>
<dbReference type="RefSeq" id="WP_142934539.1">
    <property type="nucleotide sequence ID" value="NZ_ML660171.1"/>
</dbReference>
<name>A0A545U067_9GAMM</name>
<organism evidence="1 2">
    <name type="scientific">Aliikangiella coralliicola</name>
    <dbReference type="NCBI Taxonomy" id="2592383"/>
    <lineage>
        <taxon>Bacteria</taxon>
        <taxon>Pseudomonadati</taxon>
        <taxon>Pseudomonadota</taxon>
        <taxon>Gammaproteobacteria</taxon>
        <taxon>Oceanospirillales</taxon>
        <taxon>Pleioneaceae</taxon>
        <taxon>Aliikangiella</taxon>
    </lineage>
</organism>
<evidence type="ECO:0000313" key="1">
    <source>
        <dbReference type="EMBL" id="TQV82857.1"/>
    </source>
</evidence>
<keyword evidence="2" id="KW-1185">Reference proteome</keyword>
<reference evidence="1 2" key="1">
    <citation type="submission" date="2019-07" db="EMBL/GenBank/DDBJ databases">
        <title>Draft genome for Aliikangiella sp. M105.</title>
        <authorList>
            <person name="Wang G."/>
        </authorList>
    </citation>
    <scope>NUCLEOTIDE SEQUENCE [LARGE SCALE GENOMIC DNA]</scope>
    <source>
        <strain evidence="1 2">M105</strain>
    </source>
</reference>
<dbReference type="AlphaFoldDB" id="A0A545U067"/>
<proteinExistence type="predicted"/>
<accession>A0A545U067</accession>
<evidence type="ECO:0008006" key="3">
    <source>
        <dbReference type="Google" id="ProtNLM"/>
    </source>
</evidence>
<evidence type="ECO:0000313" key="2">
    <source>
        <dbReference type="Proteomes" id="UP000315439"/>
    </source>
</evidence>